<gene>
    <name evidence="8" type="ORF">ASTO00021_LOCUS1329</name>
</gene>
<evidence type="ECO:0000256" key="4">
    <source>
        <dbReference type="ARBA" id="ARBA00022576"/>
    </source>
</evidence>
<keyword evidence="5" id="KW-0808">Transferase</keyword>
<dbReference type="GO" id="GO:1901605">
    <property type="term" value="P:alpha-amino acid metabolic process"/>
    <property type="evidence" value="ECO:0007669"/>
    <property type="project" value="TreeGrafter"/>
</dbReference>
<organism evidence="8">
    <name type="scientific">Aplanochytrium stocchinoi</name>
    <dbReference type="NCBI Taxonomy" id="215587"/>
    <lineage>
        <taxon>Eukaryota</taxon>
        <taxon>Sar</taxon>
        <taxon>Stramenopiles</taxon>
        <taxon>Bigyra</taxon>
        <taxon>Labyrinthulomycetes</taxon>
        <taxon>Thraustochytrida</taxon>
        <taxon>Thraustochytriidae</taxon>
        <taxon>Aplanochytrium</taxon>
    </lineage>
</organism>
<keyword evidence="6" id="KW-0663">Pyridoxal phosphate</keyword>
<accession>A0A7S3PED8</accession>
<evidence type="ECO:0000256" key="5">
    <source>
        <dbReference type="ARBA" id="ARBA00022679"/>
    </source>
</evidence>
<dbReference type="CDD" id="cd00609">
    <property type="entry name" value="AAT_like"/>
    <property type="match status" value="1"/>
</dbReference>
<dbReference type="SUPFAM" id="SSF53383">
    <property type="entry name" value="PLP-dependent transferases"/>
    <property type="match status" value="1"/>
</dbReference>
<proteinExistence type="inferred from homology"/>
<dbReference type="InterPro" id="IPR050859">
    <property type="entry name" value="Class-I_PLP-dep_aminotransf"/>
</dbReference>
<evidence type="ECO:0000256" key="6">
    <source>
        <dbReference type="ARBA" id="ARBA00022898"/>
    </source>
</evidence>
<dbReference type="GO" id="GO:0008483">
    <property type="term" value="F:transaminase activity"/>
    <property type="evidence" value="ECO:0007669"/>
    <property type="project" value="UniProtKB-KW"/>
</dbReference>
<dbReference type="Pfam" id="PF00155">
    <property type="entry name" value="Aminotran_1_2"/>
    <property type="match status" value="1"/>
</dbReference>
<evidence type="ECO:0000256" key="3">
    <source>
        <dbReference type="ARBA" id="ARBA00011738"/>
    </source>
</evidence>
<keyword evidence="4" id="KW-0032">Aminotransferase</keyword>
<dbReference type="PANTHER" id="PTHR42790">
    <property type="entry name" value="AMINOTRANSFERASE"/>
    <property type="match status" value="1"/>
</dbReference>
<dbReference type="InterPro" id="IPR015424">
    <property type="entry name" value="PyrdxlP-dep_Trfase"/>
</dbReference>
<dbReference type="GO" id="GO:0030170">
    <property type="term" value="F:pyridoxal phosphate binding"/>
    <property type="evidence" value="ECO:0007669"/>
    <property type="project" value="InterPro"/>
</dbReference>
<name>A0A7S3PED8_9STRA</name>
<dbReference type="InterPro" id="IPR015421">
    <property type="entry name" value="PyrdxlP-dep_Trfase_major"/>
</dbReference>
<sequence length="463" mass="52724">MFFCYLETKTMIFQRFLYSEALFSRAKINLMRKREFAQITCYESFLTETSKNRKPSAIRALQQYLNRPNTISLGGGMPNSKTFPFASLYVELSPEYGEKVTIPISSPTDAFQYSSTAGIPGLVNCLRELQMVEHCKTDKDKLDILLTTGSQDVLTKSFEMLLSPGDTLLVEDYTYSGSLAFLRGLDTNLCPVDTDTNGIVPQALSKILSNWDDEEQRKPRVLYSIPTGSNPTGLTIPLERRHELYHVCSEHNILILEDDPYYFLQFGEQRLPSLLSIDTEGRVLRFDSLSKVLSSGLRLGFATGPEKLLERLNLHVQCTSLHTSGVSQSVVLALFEYWKKTENLAWEGFNTHVDGICNFYKRQRDLCVQLATKHLSPYAKFSVPDAGMFLWIELKDGSDSASFVQKLVEEDRVLVVPGFEFDPIQGKRNNPYFRISYSTANKEQMEEAFSRIASRFENYSKKK</sequence>
<evidence type="ECO:0000256" key="2">
    <source>
        <dbReference type="ARBA" id="ARBA00007441"/>
    </source>
</evidence>
<comment type="cofactor">
    <cofactor evidence="1">
        <name>pyridoxal 5'-phosphate</name>
        <dbReference type="ChEBI" id="CHEBI:597326"/>
    </cofactor>
</comment>
<dbReference type="Gene3D" id="3.40.640.10">
    <property type="entry name" value="Type I PLP-dependent aspartate aminotransferase-like (Major domain)"/>
    <property type="match status" value="1"/>
</dbReference>
<dbReference type="FunFam" id="3.40.640.10:FF:000053">
    <property type="entry name" value="Aminotransferase, class I"/>
    <property type="match status" value="1"/>
</dbReference>
<dbReference type="InterPro" id="IPR004839">
    <property type="entry name" value="Aminotransferase_I/II_large"/>
</dbReference>
<protein>
    <recommendedName>
        <fullName evidence="7">Aminotransferase class I/classII large domain-containing protein</fullName>
    </recommendedName>
</protein>
<reference evidence="8" key="1">
    <citation type="submission" date="2021-01" db="EMBL/GenBank/DDBJ databases">
        <authorList>
            <person name="Corre E."/>
            <person name="Pelletier E."/>
            <person name="Niang G."/>
            <person name="Scheremetjew M."/>
            <person name="Finn R."/>
            <person name="Kale V."/>
            <person name="Holt S."/>
            <person name="Cochrane G."/>
            <person name="Meng A."/>
            <person name="Brown T."/>
            <person name="Cohen L."/>
        </authorList>
    </citation>
    <scope>NUCLEOTIDE SEQUENCE</scope>
    <source>
        <strain evidence="8">GSBS06</strain>
    </source>
</reference>
<dbReference type="AlphaFoldDB" id="A0A7S3PED8"/>
<comment type="similarity">
    <text evidence="2">Belongs to the class-I pyridoxal-phosphate-dependent aminotransferase family.</text>
</comment>
<feature type="domain" description="Aminotransferase class I/classII large" evidence="7">
    <location>
        <begin position="106"/>
        <end position="452"/>
    </location>
</feature>
<evidence type="ECO:0000259" key="7">
    <source>
        <dbReference type="Pfam" id="PF00155"/>
    </source>
</evidence>
<evidence type="ECO:0000256" key="1">
    <source>
        <dbReference type="ARBA" id="ARBA00001933"/>
    </source>
</evidence>
<comment type="subunit">
    <text evidence="3">Homodimer.</text>
</comment>
<dbReference type="EMBL" id="HBIN01002080">
    <property type="protein sequence ID" value="CAE0430978.1"/>
    <property type="molecule type" value="Transcribed_RNA"/>
</dbReference>
<dbReference type="PANTHER" id="PTHR42790:SF19">
    <property type="entry name" value="KYNURENINE_ALPHA-AMINOADIPATE AMINOTRANSFERASE, MITOCHONDRIAL"/>
    <property type="match status" value="1"/>
</dbReference>
<evidence type="ECO:0000313" key="8">
    <source>
        <dbReference type="EMBL" id="CAE0430978.1"/>
    </source>
</evidence>